<feature type="domain" description="DDE Tnp4" evidence="8">
    <location>
        <begin position="182"/>
        <end position="274"/>
    </location>
</feature>
<proteinExistence type="inferred from homology"/>
<evidence type="ECO:0000256" key="4">
    <source>
        <dbReference type="ARBA" id="ARBA00022722"/>
    </source>
</evidence>
<comment type="cofactor">
    <cofactor evidence="1">
        <name>a divalent metal cation</name>
        <dbReference type="ChEBI" id="CHEBI:60240"/>
    </cofactor>
</comment>
<sequence length="287" mass="33207">MEDEEDGLEDEDDDEELNDPLSTVLLEALAGLYASRYTVERRAILKTSHNLNLLLNTYKRDRPEIFNSFVRMSPNAFDALVSAIEHDEVFTGDHSPVAYQLAVALYRLGHYGNAASTVKVALWAGIGYGTVRLFTRRVMEAVCREPFRRSVMAWPDDEVKKHAMDWVEENSCPAWRPGWLMVDGTLIPLYSRPAFFGNTWYDRKSNYSMNLQLINTPDLRIVDYAVGLPGSQHDATAWKDTYVFQNHERLLQRGEWVWADSAYPLRIWCQAPYKAYVFIHFLHYSHM</sequence>
<evidence type="ECO:0000313" key="10">
    <source>
        <dbReference type="Proteomes" id="UP000297245"/>
    </source>
</evidence>
<dbReference type="Proteomes" id="UP000297245">
    <property type="component" value="Unassembled WGS sequence"/>
</dbReference>
<keyword evidence="7" id="KW-0539">Nucleus</keyword>
<evidence type="ECO:0000256" key="6">
    <source>
        <dbReference type="ARBA" id="ARBA00022801"/>
    </source>
</evidence>
<keyword evidence="6" id="KW-0378">Hydrolase</keyword>
<dbReference type="InterPro" id="IPR027806">
    <property type="entry name" value="HARBI1_dom"/>
</dbReference>
<keyword evidence="4" id="KW-0540">Nuclease</keyword>
<comment type="subcellular location">
    <subcellularLocation>
        <location evidence="2">Nucleus</location>
    </subcellularLocation>
</comment>
<dbReference type="OrthoDB" id="3246760at2759"/>
<reference evidence="9 10" key="1">
    <citation type="journal article" date="2019" name="Nat. Ecol. Evol.">
        <title>Megaphylogeny resolves global patterns of mushroom evolution.</title>
        <authorList>
            <person name="Varga T."/>
            <person name="Krizsan K."/>
            <person name="Foldi C."/>
            <person name="Dima B."/>
            <person name="Sanchez-Garcia M."/>
            <person name="Sanchez-Ramirez S."/>
            <person name="Szollosi G.J."/>
            <person name="Szarkandi J.G."/>
            <person name="Papp V."/>
            <person name="Albert L."/>
            <person name="Andreopoulos W."/>
            <person name="Angelini C."/>
            <person name="Antonin V."/>
            <person name="Barry K.W."/>
            <person name="Bougher N.L."/>
            <person name="Buchanan P."/>
            <person name="Buyck B."/>
            <person name="Bense V."/>
            <person name="Catcheside P."/>
            <person name="Chovatia M."/>
            <person name="Cooper J."/>
            <person name="Damon W."/>
            <person name="Desjardin D."/>
            <person name="Finy P."/>
            <person name="Geml J."/>
            <person name="Haridas S."/>
            <person name="Hughes K."/>
            <person name="Justo A."/>
            <person name="Karasinski D."/>
            <person name="Kautmanova I."/>
            <person name="Kiss B."/>
            <person name="Kocsube S."/>
            <person name="Kotiranta H."/>
            <person name="LaButti K.M."/>
            <person name="Lechner B.E."/>
            <person name="Liimatainen K."/>
            <person name="Lipzen A."/>
            <person name="Lukacs Z."/>
            <person name="Mihaltcheva S."/>
            <person name="Morgado L.N."/>
            <person name="Niskanen T."/>
            <person name="Noordeloos M.E."/>
            <person name="Ohm R.A."/>
            <person name="Ortiz-Santana B."/>
            <person name="Ovrebo C."/>
            <person name="Racz N."/>
            <person name="Riley R."/>
            <person name="Savchenko A."/>
            <person name="Shiryaev A."/>
            <person name="Soop K."/>
            <person name="Spirin V."/>
            <person name="Szebenyi C."/>
            <person name="Tomsovsky M."/>
            <person name="Tulloss R.E."/>
            <person name="Uehling J."/>
            <person name="Grigoriev I.V."/>
            <person name="Vagvolgyi C."/>
            <person name="Papp T."/>
            <person name="Martin F.M."/>
            <person name="Miettinen O."/>
            <person name="Hibbett D.S."/>
            <person name="Nagy L.G."/>
        </authorList>
    </citation>
    <scope>NUCLEOTIDE SEQUENCE [LARGE SCALE GENOMIC DNA]</scope>
    <source>
        <strain evidence="9 10">CBS 962.96</strain>
    </source>
</reference>
<dbReference type="PANTHER" id="PTHR22930">
    <property type="match status" value="1"/>
</dbReference>
<dbReference type="Pfam" id="PF13359">
    <property type="entry name" value="DDE_Tnp_4"/>
    <property type="match status" value="1"/>
</dbReference>
<keyword evidence="10" id="KW-1185">Reference proteome</keyword>
<keyword evidence="5" id="KW-0479">Metal-binding</keyword>
<accession>A0A4S8KYW5</accession>
<evidence type="ECO:0000256" key="7">
    <source>
        <dbReference type="ARBA" id="ARBA00023242"/>
    </source>
</evidence>
<evidence type="ECO:0000256" key="5">
    <source>
        <dbReference type="ARBA" id="ARBA00022723"/>
    </source>
</evidence>
<dbReference type="GO" id="GO:0046872">
    <property type="term" value="F:metal ion binding"/>
    <property type="evidence" value="ECO:0007669"/>
    <property type="project" value="UniProtKB-KW"/>
</dbReference>
<dbReference type="EMBL" id="ML179826">
    <property type="protein sequence ID" value="THU81244.1"/>
    <property type="molecule type" value="Genomic_DNA"/>
</dbReference>
<evidence type="ECO:0000259" key="8">
    <source>
        <dbReference type="Pfam" id="PF13359"/>
    </source>
</evidence>
<protein>
    <recommendedName>
        <fullName evidence="8">DDE Tnp4 domain-containing protein</fullName>
    </recommendedName>
</protein>
<evidence type="ECO:0000313" key="9">
    <source>
        <dbReference type="EMBL" id="THU81244.1"/>
    </source>
</evidence>
<dbReference type="PANTHER" id="PTHR22930:SF85">
    <property type="entry name" value="GH03217P-RELATED"/>
    <property type="match status" value="1"/>
</dbReference>
<dbReference type="GO" id="GO:0005634">
    <property type="term" value="C:nucleus"/>
    <property type="evidence" value="ECO:0007669"/>
    <property type="project" value="UniProtKB-SubCell"/>
</dbReference>
<evidence type="ECO:0000256" key="1">
    <source>
        <dbReference type="ARBA" id="ARBA00001968"/>
    </source>
</evidence>
<name>A0A4S8KYW5_DENBC</name>
<dbReference type="AlphaFoldDB" id="A0A4S8KYW5"/>
<gene>
    <name evidence="9" type="ORF">K435DRAFT_693965</name>
</gene>
<dbReference type="GO" id="GO:0004518">
    <property type="term" value="F:nuclease activity"/>
    <property type="evidence" value="ECO:0007669"/>
    <property type="project" value="UniProtKB-KW"/>
</dbReference>
<evidence type="ECO:0000256" key="2">
    <source>
        <dbReference type="ARBA" id="ARBA00004123"/>
    </source>
</evidence>
<comment type="similarity">
    <text evidence="3">Belongs to the HARBI1 family.</text>
</comment>
<evidence type="ECO:0000256" key="3">
    <source>
        <dbReference type="ARBA" id="ARBA00006958"/>
    </source>
</evidence>
<dbReference type="GO" id="GO:0016787">
    <property type="term" value="F:hydrolase activity"/>
    <property type="evidence" value="ECO:0007669"/>
    <property type="project" value="UniProtKB-KW"/>
</dbReference>
<organism evidence="9 10">
    <name type="scientific">Dendrothele bispora (strain CBS 962.96)</name>
    <dbReference type="NCBI Taxonomy" id="1314807"/>
    <lineage>
        <taxon>Eukaryota</taxon>
        <taxon>Fungi</taxon>
        <taxon>Dikarya</taxon>
        <taxon>Basidiomycota</taxon>
        <taxon>Agaricomycotina</taxon>
        <taxon>Agaricomycetes</taxon>
        <taxon>Agaricomycetidae</taxon>
        <taxon>Agaricales</taxon>
        <taxon>Agaricales incertae sedis</taxon>
        <taxon>Dendrothele</taxon>
    </lineage>
</organism>
<dbReference type="InterPro" id="IPR045249">
    <property type="entry name" value="HARBI1-like"/>
</dbReference>